<dbReference type="GO" id="GO:0006897">
    <property type="term" value="P:endocytosis"/>
    <property type="evidence" value="ECO:0007669"/>
    <property type="project" value="TreeGrafter"/>
</dbReference>
<feature type="region of interest" description="Disordered" evidence="2">
    <location>
        <begin position="380"/>
        <end position="833"/>
    </location>
</feature>
<dbReference type="Pfam" id="PF13805">
    <property type="entry name" value="Pil1"/>
    <property type="match status" value="1"/>
</dbReference>
<dbReference type="GO" id="GO:0036286">
    <property type="term" value="C:eisosome filament"/>
    <property type="evidence" value="ECO:0007669"/>
    <property type="project" value="TreeGrafter"/>
</dbReference>
<keyword evidence="1" id="KW-0175">Coiled coil</keyword>
<feature type="compositionally biased region" description="Polar residues" evidence="2">
    <location>
        <begin position="603"/>
        <end position="619"/>
    </location>
</feature>
<evidence type="ECO:0000313" key="4">
    <source>
        <dbReference type="Proteomes" id="UP000298327"/>
    </source>
</evidence>
<feature type="compositionally biased region" description="Polar residues" evidence="2">
    <location>
        <begin position="671"/>
        <end position="684"/>
    </location>
</feature>
<protein>
    <recommendedName>
        <fullName evidence="5">Eisosome component PIL1-domain-containing protein</fullName>
    </recommendedName>
</protein>
<keyword evidence="4" id="KW-1185">Reference proteome</keyword>
<dbReference type="OrthoDB" id="5599269at2759"/>
<accession>A0A4Y9ZA20</accession>
<feature type="region of interest" description="Disordered" evidence="2">
    <location>
        <begin position="245"/>
        <end position="309"/>
    </location>
</feature>
<feature type="compositionally biased region" description="Polar residues" evidence="2">
    <location>
        <begin position="285"/>
        <end position="300"/>
    </location>
</feature>
<name>A0A4Y9ZA20_9AGAM</name>
<dbReference type="PANTHER" id="PTHR31962:SF6">
    <property type="entry name" value="EISOSOME COMPONENT PIL1-DOMAIN-CONTAINING PROTEIN"/>
    <property type="match status" value="1"/>
</dbReference>
<dbReference type="GO" id="GO:0008289">
    <property type="term" value="F:lipid binding"/>
    <property type="evidence" value="ECO:0007669"/>
    <property type="project" value="TreeGrafter"/>
</dbReference>
<dbReference type="EMBL" id="SEOQ01000113">
    <property type="protein sequence ID" value="TFY70239.1"/>
    <property type="molecule type" value="Genomic_DNA"/>
</dbReference>
<proteinExistence type="predicted"/>
<organism evidence="3 4">
    <name type="scientific">Dentipellis fragilis</name>
    <dbReference type="NCBI Taxonomy" id="205917"/>
    <lineage>
        <taxon>Eukaryota</taxon>
        <taxon>Fungi</taxon>
        <taxon>Dikarya</taxon>
        <taxon>Basidiomycota</taxon>
        <taxon>Agaricomycotina</taxon>
        <taxon>Agaricomycetes</taxon>
        <taxon>Russulales</taxon>
        <taxon>Hericiaceae</taxon>
        <taxon>Dentipellis</taxon>
    </lineage>
</organism>
<sequence>MFKSAATRIAHNSTLPALAGNKDLRPLQDLITAEKSIVQSLLKLSSDFVRASEALRTWGLGEGDDLGDTLNGSTTILSHFSSALSKFASHEQAIREHMKAVRGREEALDALRHRRKNVVSKADSAEKKLNKMSPEHKNIQVQTDALNRLQDEIRQLDSEIMTEEAHLGDFKRSSTKTWMSLKFGGLEECCEKGVIVGDAGKTIIAEIPQDETIPGTPRAFYTGQPRTEAAVASAALSVNDVVFSASPSQGRPRASQRRASRDFSVDSSPFADSSLLEPPSFPRAETSSINTDASGMQHNGSPFRPGITTSNLQVNELGAISPHSDAPRMHTYSSAPSLPPISGDAAPSLAMPGTRSGGQFATFPVKGGRLNYGYSGEAGKDSSFSNDVADALNQGSSTDPQVPRVSYDDPVPSYEAIVQSPSGYPSAQAPSEALAPLENPNSGNDHQEEDDSQLPWMEPSRAERRVRFGSRPIEIGTPVLARFRNNEPPSANTEDGASAQPMPTSPPPTEPTPPEPAGNQDEDDEQALNAAAAREVSRELGALSFNSFSSPPPPPPPLLPREPSPPAPLSIPPVREATASPPTSNISPTHPPSPYTRERNRDTGSPTISLRSPIDNISCQIPPVRATSPPASPGARGPLPAPPSILLPANAPPSSAPIGTPYRTPPEYPNVSATGTSPAVSPSPSLAKPPNSIIGTSPSASPTPSFSRANVHPPPPPPSGVRTISAAAFRRPQNRMPSDGSLGPGGGAVADTSPLSVRKRGLPSSPYATRVASGHGSTSSIPQPPAPVQQQRSPSPPAFDDHEDFDYISAYVNSGDGAEDGARARSGSSAGLR</sequence>
<dbReference type="InterPro" id="IPR027267">
    <property type="entry name" value="AH/BAR_dom_sf"/>
</dbReference>
<dbReference type="InterPro" id="IPR028245">
    <property type="entry name" value="PIL1/LSP1"/>
</dbReference>
<evidence type="ECO:0000256" key="1">
    <source>
        <dbReference type="SAM" id="Coils"/>
    </source>
</evidence>
<feature type="compositionally biased region" description="Polar residues" evidence="2">
    <location>
        <begin position="419"/>
        <end position="429"/>
    </location>
</feature>
<dbReference type="GO" id="GO:0070941">
    <property type="term" value="P:eisosome assembly"/>
    <property type="evidence" value="ECO:0007669"/>
    <property type="project" value="TreeGrafter"/>
</dbReference>
<dbReference type="GO" id="GO:0005886">
    <property type="term" value="C:plasma membrane"/>
    <property type="evidence" value="ECO:0007669"/>
    <property type="project" value="TreeGrafter"/>
</dbReference>
<feature type="compositionally biased region" description="Pro residues" evidence="2">
    <location>
        <begin position="639"/>
        <end position="655"/>
    </location>
</feature>
<dbReference type="STRING" id="205917.A0A4Y9ZA20"/>
<feature type="coiled-coil region" evidence="1">
    <location>
        <begin position="108"/>
        <end position="166"/>
    </location>
</feature>
<evidence type="ECO:0008006" key="5">
    <source>
        <dbReference type="Google" id="ProtNLM"/>
    </source>
</evidence>
<dbReference type="PANTHER" id="PTHR31962">
    <property type="entry name" value="SPHINGOLIPID LONG CHAIN BASE-RESPONSIVE PROTEIN PIL1"/>
    <property type="match status" value="1"/>
</dbReference>
<feature type="compositionally biased region" description="Pro residues" evidence="2">
    <location>
        <begin position="550"/>
        <end position="571"/>
    </location>
</feature>
<comment type="caution">
    <text evidence="3">The sequence shown here is derived from an EMBL/GenBank/DDBJ whole genome shotgun (WGS) entry which is preliminary data.</text>
</comment>
<evidence type="ECO:0000256" key="2">
    <source>
        <dbReference type="SAM" id="MobiDB-lite"/>
    </source>
</evidence>
<dbReference type="AlphaFoldDB" id="A0A4Y9ZA20"/>
<reference evidence="3 4" key="1">
    <citation type="submission" date="2019-02" db="EMBL/GenBank/DDBJ databases">
        <title>Genome sequencing of the rare red list fungi Dentipellis fragilis.</title>
        <authorList>
            <person name="Buettner E."/>
            <person name="Kellner H."/>
        </authorList>
    </citation>
    <scope>NUCLEOTIDE SEQUENCE [LARGE SCALE GENOMIC DNA]</scope>
    <source>
        <strain evidence="3 4">DSM 105465</strain>
    </source>
</reference>
<dbReference type="Proteomes" id="UP000298327">
    <property type="component" value="Unassembled WGS sequence"/>
</dbReference>
<dbReference type="Gene3D" id="1.20.1270.60">
    <property type="entry name" value="Arfaptin homology (AH) domain/BAR domain"/>
    <property type="match status" value="1"/>
</dbReference>
<feature type="compositionally biased region" description="Pro residues" evidence="2">
    <location>
        <begin position="503"/>
        <end position="516"/>
    </location>
</feature>
<feature type="compositionally biased region" description="Low complexity" evidence="2">
    <location>
        <begin position="692"/>
        <end position="707"/>
    </location>
</feature>
<evidence type="ECO:0000313" key="3">
    <source>
        <dbReference type="EMBL" id="TFY70239.1"/>
    </source>
</evidence>
<gene>
    <name evidence="3" type="ORF">EVG20_g2759</name>
</gene>